<organism evidence="2 3">
    <name type="scientific">Dictyobacter alpinus</name>
    <dbReference type="NCBI Taxonomy" id="2014873"/>
    <lineage>
        <taxon>Bacteria</taxon>
        <taxon>Bacillati</taxon>
        <taxon>Chloroflexota</taxon>
        <taxon>Ktedonobacteria</taxon>
        <taxon>Ktedonobacterales</taxon>
        <taxon>Dictyobacteraceae</taxon>
        <taxon>Dictyobacter</taxon>
    </lineage>
</organism>
<evidence type="ECO:0000313" key="3">
    <source>
        <dbReference type="Proteomes" id="UP000287171"/>
    </source>
</evidence>
<protein>
    <submittedName>
        <fullName evidence="2">Uncharacterized protein</fullName>
    </submittedName>
</protein>
<evidence type="ECO:0000313" key="2">
    <source>
        <dbReference type="EMBL" id="GCE32215.1"/>
    </source>
</evidence>
<proteinExistence type="predicted"/>
<dbReference type="Proteomes" id="UP000287171">
    <property type="component" value="Unassembled WGS sequence"/>
</dbReference>
<feature type="region of interest" description="Disordered" evidence="1">
    <location>
        <begin position="75"/>
        <end position="97"/>
    </location>
</feature>
<dbReference type="EMBL" id="BIFT01000004">
    <property type="protein sequence ID" value="GCE32215.1"/>
    <property type="molecule type" value="Genomic_DNA"/>
</dbReference>
<dbReference type="RefSeq" id="WP_126632205.1">
    <property type="nucleotide sequence ID" value="NZ_BIFT01000004.1"/>
</dbReference>
<name>A0A402BLG3_9CHLR</name>
<keyword evidence="3" id="KW-1185">Reference proteome</keyword>
<dbReference type="AlphaFoldDB" id="A0A402BLG3"/>
<accession>A0A402BLG3</accession>
<sequence>MSTSTTMQHPEQTFTLIFPRGEIAVLQVIGVMSQQEGRAIAASVLPDCTYEVKEGDISGGHAFCFYSWASAQAQEQDPRQPGRRIAQAQEQREEVHV</sequence>
<reference evidence="3" key="1">
    <citation type="submission" date="2018-12" db="EMBL/GenBank/DDBJ databases">
        <title>Tengunoibacter tsumagoiensis gen. nov., sp. nov., Dictyobacter kobayashii sp. nov., D. alpinus sp. nov., and D. joshuensis sp. nov. and description of Dictyobacteraceae fam. nov. within the order Ktedonobacterales isolated from Tengu-no-mugimeshi.</title>
        <authorList>
            <person name="Wang C.M."/>
            <person name="Zheng Y."/>
            <person name="Sakai Y."/>
            <person name="Toyoda A."/>
            <person name="Minakuchi Y."/>
            <person name="Abe K."/>
            <person name="Yokota A."/>
            <person name="Yabe S."/>
        </authorList>
    </citation>
    <scope>NUCLEOTIDE SEQUENCE [LARGE SCALE GENOMIC DNA]</scope>
    <source>
        <strain evidence="3">Uno16</strain>
    </source>
</reference>
<gene>
    <name evidence="2" type="ORF">KDA_76990</name>
</gene>
<comment type="caution">
    <text evidence="2">The sequence shown here is derived from an EMBL/GenBank/DDBJ whole genome shotgun (WGS) entry which is preliminary data.</text>
</comment>
<evidence type="ECO:0000256" key="1">
    <source>
        <dbReference type="SAM" id="MobiDB-lite"/>
    </source>
</evidence>